<keyword evidence="2" id="KW-1185">Reference proteome</keyword>
<evidence type="ECO:0000313" key="3">
    <source>
        <dbReference type="RefSeq" id="XP_011017154.1"/>
    </source>
</evidence>
<protein>
    <submittedName>
        <fullName evidence="3">Uncharacterized protein LOC105120596 isoform X1</fullName>
    </submittedName>
</protein>
<sequence length="87" mass="9131">MKTQQGTERINEEGEAETRVETVDHRTSAGQGEPTDEKVGVVHLKRNTRDSGSGGGILSSAAAAVTNTFKSAKDAIMGGRGKDNTTK</sequence>
<feature type="compositionally biased region" description="Basic and acidic residues" evidence="1">
    <location>
        <begin position="9"/>
        <end position="27"/>
    </location>
</feature>
<dbReference type="RefSeq" id="XP_011017154.1">
    <property type="nucleotide sequence ID" value="XM_011018852.1"/>
</dbReference>
<gene>
    <name evidence="3" type="primary">LOC105120596</name>
</gene>
<proteinExistence type="predicted"/>
<dbReference type="Proteomes" id="UP000694918">
    <property type="component" value="Unplaced"/>
</dbReference>
<accession>A0AAJ6XFZ2</accession>
<evidence type="ECO:0000256" key="1">
    <source>
        <dbReference type="SAM" id="MobiDB-lite"/>
    </source>
</evidence>
<name>A0AAJ6XFZ2_POPEU</name>
<dbReference type="AlphaFoldDB" id="A0AAJ6XFZ2"/>
<reference evidence="3" key="1">
    <citation type="submission" date="2025-08" db="UniProtKB">
        <authorList>
            <consortium name="RefSeq"/>
        </authorList>
    </citation>
    <scope>IDENTIFICATION</scope>
</reference>
<evidence type="ECO:0000313" key="2">
    <source>
        <dbReference type="Proteomes" id="UP000694918"/>
    </source>
</evidence>
<feature type="region of interest" description="Disordered" evidence="1">
    <location>
        <begin position="1"/>
        <end position="40"/>
    </location>
</feature>
<organism evidence="2 3">
    <name type="scientific">Populus euphratica</name>
    <name type="common">Euphrates poplar</name>
    <dbReference type="NCBI Taxonomy" id="75702"/>
    <lineage>
        <taxon>Eukaryota</taxon>
        <taxon>Viridiplantae</taxon>
        <taxon>Streptophyta</taxon>
        <taxon>Embryophyta</taxon>
        <taxon>Tracheophyta</taxon>
        <taxon>Spermatophyta</taxon>
        <taxon>Magnoliopsida</taxon>
        <taxon>eudicotyledons</taxon>
        <taxon>Gunneridae</taxon>
        <taxon>Pentapetalae</taxon>
        <taxon>rosids</taxon>
        <taxon>fabids</taxon>
        <taxon>Malpighiales</taxon>
        <taxon>Salicaceae</taxon>
        <taxon>Saliceae</taxon>
        <taxon>Populus</taxon>
    </lineage>
</organism>
<dbReference type="GeneID" id="105120596"/>
<dbReference type="KEGG" id="peu:105120596"/>